<dbReference type="PROSITE" id="PS50181">
    <property type="entry name" value="FBOX"/>
    <property type="match status" value="1"/>
</dbReference>
<feature type="transmembrane region" description="Helical" evidence="2">
    <location>
        <begin position="1337"/>
        <end position="1354"/>
    </location>
</feature>
<dbReference type="CDD" id="cd09917">
    <property type="entry name" value="F-box_SF"/>
    <property type="match status" value="1"/>
</dbReference>
<keyword evidence="2" id="KW-1133">Transmembrane helix</keyword>
<keyword evidence="2" id="KW-0472">Membrane</keyword>
<feature type="compositionally biased region" description="Basic residues" evidence="1">
    <location>
        <begin position="369"/>
        <end position="378"/>
    </location>
</feature>
<proteinExistence type="predicted"/>
<feature type="transmembrane region" description="Helical" evidence="2">
    <location>
        <begin position="1264"/>
        <end position="1284"/>
    </location>
</feature>
<feature type="transmembrane region" description="Helical" evidence="2">
    <location>
        <begin position="1398"/>
        <end position="1419"/>
    </location>
</feature>
<dbReference type="SMART" id="SM00256">
    <property type="entry name" value="FBOX"/>
    <property type="match status" value="1"/>
</dbReference>
<dbReference type="VEuPathDB" id="TriTrypDB:BCY84_04185"/>
<protein>
    <recommendedName>
        <fullName evidence="3">F-box domain-containing protein</fullName>
    </recommendedName>
</protein>
<feature type="compositionally biased region" description="Acidic residues" evidence="1">
    <location>
        <begin position="910"/>
        <end position="922"/>
    </location>
</feature>
<dbReference type="Gene3D" id="1.20.1280.50">
    <property type="match status" value="1"/>
</dbReference>
<evidence type="ECO:0000256" key="1">
    <source>
        <dbReference type="SAM" id="MobiDB-lite"/>
    </source>
</evidence>
<evidence type="ECO:0000256" key="2">
    <source>
        <dbReference type="SAM" id="Phobius"/>
    </source>
</evidence>
<dbReference type="SUPFAM" id="SSF81383">
    <property type="entry name" value="F-box domain"/>
    <property type="match status" value="1"/>
</dbReference>
<feature type="transmembrane region" description="Helical" evidence="2">
    <location>
        <begin position="1439"/>
        <end position="1466"/>
    </location>
</feature>
<dbReference type="Pfam" id="PF12937">
    <property type="entry name" value="F-box-like"/>
    <property type="match status" value="1"/>
</dbReference>
<dbReference type="EMBL" id="JABDHM010000081">
    <property type="protein sequence ID" value="KAF5218989.1"/>
    <property type="molecule type" value="Genomic_DNA"/>
</dbReference>
<feature type="region of interest" description="Disordered" evidence="1">
    <location>
        <begin position="525"/>
        <end position="544"/>
    </location>
</feature>
<organism evidence="4 5">
    <name type="scientific">Trypanosoma cruzi</name>
    <dbReference type="NCBI Taxonomy" id="5693"/>
    <lineage>
        <taxon>Eukaryota</taxon>
        <taxon>Discoba</taxon>
        <taxon>Euglenozoa</taxon>
        <taxon>Kinetoplastea</taxon>
        <taxon>Metakinetoplastina</taxon>
        <taxon>Trypanosomatida</taxon>
        <taxon>Trypanosomatidae</taxon>
        <taxon>Trypanosoma</taxon>
        <taxon>Schizotrypanum</taxon>
    </lineage>
</organism>
<comment type="caution">
    <text evidence="4">The sequence shown here is derived from an EMBL/GenBank/DDBJ whole genome shotgun (WGS) entry which is preliminary data.</text>
</comment>
<feature type="region of interest" description="Disordered" evidence="1">
    <location>
        <begin position="358"/>
        <end position="378"/>
    </location>
</feature>
<evidence type="ECO:0000313" key="5">
    <source>
        <dbReference type="Proteomes" id="UP000583944"/>
    </source>
</evidence>
<feature type="domain" description="F-box" evidence="3">
    <location>
        <begin position="91"/>
        <end position="140"/>
    </location>
</feature>
<dbReference type="InterPro" id="IPR036047">
    <property type="entry name" value="F-box-like_dom_sf"/>
</dbReference>
<evidence type="ECO:0000313" key="4">
    <source>
        <dbReference type="EMBL" id="KAF5218989.1"/>
    </source>
</evidence>
<feature type="region of interest" description="Disordered" evidence="1">
    <location>
        <begin position="896"/>
        <end position="938"/>
    </location>
</feature>
<reference evidence="4 5" key="1">
    <citation type="journal article" date="2019" name="Genome Biol. Evol.">
        <title>Nanopore Sequencing Significantly Improves Genome Assembly of the Protozoan Parasite Trypanosoma cruzi.</title>
        <authorList>
            <person name="Diaz-Viraque F."/>
            <person name="Pita S."/>
            <person name="Greif G."/>
            <person name="de Souza R.C.M."/>
            <person name="Iraola G."/>
            <person name="Robello C."/>
        </authorList>
    </citation>
    <scope>NUCLEOTIDE SEQUENCE [LARGE SCALE GENOMIC DNA]</scope>
    <source>
        <strain evidence="4 5">Berenice</strain>
    </source>
</reference>
<feature type="transmembrane region" description="Helical" evidence="2">
    <location>
        <begin position="1195"/>
        <end position="1219"/>
    </location>
</feature>
<feature type="transmembrane region" description="Helical" evidence="2">
    <location>
        <begin position="1231"/>
        <end position="1252"/>
    </location>
</feature>
<gene>
    <name evidence="4" type="ORF">ECC02_008071</name>
</gene>
<dbReference type="Proteomes" id="UP000583944">
    <property type="component" value="Unassembled WGS sequence"/>
</dbReference>
<evidence type="ECO:0000259" key="3">
    <source>
        <dbReference type="PROSITE" id="PS50181"/>
    </source>
</evidence>
<feature type="transmembrane region" description="Helical" evidence="2">
    <location>
        <begin position="1369"/>
        <end position="1389"/>
    </location>
</feature>
<dbReference type="InterPro" id="IPR001810">
    <property type="entry name" value="F-box_dom"/>
</dbReference>
<accession>A0A7J6XX42</accession>
<keyword evidence="2" id="KW-0812">Transmembrane</keyword>
<name>A0A7J6XX42_TRYCR</name>
<dbReference type="VEuPathDB" id="TriTrypDB:ECC02_008071"/>
<sequence>MQLSRRLPERRGGSNIHLLESQEIVGSMLTDLQNPLSPRTFAVELSNEMETLPSSMEMREINCGLFVHDVVGMRPKGDALSRRTTPPHSYCSLAHQLPTELVSVIMSFLDTRSLFQYRAVCRSFNNAFLSHGIQSLAPSLTSAVMDPTVGTDTLTGVMRIREAILERRERVWSHWLASYMAARLSQNVDEKTLQKMQLEGKALGAQLHYERRSCRRAREEWLGHQADYYRARDNIRRNWFNVTSLGFMAGSGVAPVILPDGTLCINDPADTILLFVRRDRGMLSCVTRRAKGKVPSRAAEALRDLWCLFDEMTFSSRLSLMCYDPYMDALRVGVENSKILFVKVRSAVVAGLKRRLESEVEREESPPSPKKRVPRLRTRNSREGVEVVALYSTAGEALATFAPVHGDAVGLPDYEWSVAEMMAATKKHGFNLDFSRVILIRHDQDVTASFISTSATPDVCFTEKDVLEIVALRRTLAKGGPRADNNERGNAVGVDGSHSVYSAPAEVIVGCGVTGSAGFPFSDEPFGSNDGGTTTPPINPTEDGRSAVEVNAADTVDMKQVVKKYVFAVFNEQATLSAMVAYTREVAMFTFGAHTSTCLGVGYTGEAKMVYMIQAPVFRRCETTTREAIDEGEATVACVTAHSILICQQLIFRAVEEVEKCVYSDPDDEKSGGDKKHNKKNRKSSAVPLRHCTWYFLRGYCYSSPSREMTVLREVSSPSLMAFLNPRPWLQQHVMAFADWCREEKNMRQQQQQQNNPPPHLNYWWCSLRDGHPYFRVPFILYVTRYMPFILFQRQYTALDRQRIPSEEQNRFQEVRIIEDVSQLNLRVSSMALSPSHAFFLLGMVSGAILLLSPSCADARDDPPKVSFVEPERPFSRLEEASTRSAFARIRRRRGIMGMQRSTPPHNEENREEQEQEEEEDEHVALTTPHPPSEPLSHLYRTTPIRTEEEILRQRRRRQPYLRSLTATQVFGNGFREDTFIQKLQRETSSVFRSMQGRLSSANNLPLHAVWIIAPRGNSQISNGAGVRSMHLDEWKLTTLSMSFEVVLYDLTPESRSWQDGALVVPLLTISPYKRHPLRDFPAPNEEPWFCAKMRRMLQFATKRRFVEPEITWRNGLLVVSSILGGRRYTIFDFGVAFRDPDKRIKKGEESAVAYSATQKEYRQCTSGLMLSLPTGGENVVALPRHFPLLLRWEFLSLMVLVVRCLGIFFAAVSITLMMLRIDEYISIPHWSVLLLYSPFALNVVVSDILLYDPYYVKGCGVPFYTRILSNLLMFVVFPILFTLRRDAYDRFHPSWVLLTIPLDVSIALASVPSLYIAARQSESFWGCVSMRRLGDFFGQFLCIIFIVLLSMYFDGPSVENPSEPKFDLLFAFLPFFLLLFFAFLRAIIEYYKTRKRAYAFFLIYILLVISVPVGMFIWQFSHYYLAVSKRSSMVHVSLIQTCFAIPVFILFFFFCVTLSSFTLLVSC</sequence>